<evidence type="ECO:0000256" key="3">
    <source>
        <dbReference type="ARBA" id="ARBA00005300"/>
    </source>
</evidence>
<feature type="domain" description="RNase H type-1" evidence="12">
    <location>
        <begin position="4"/>
        <end position="149"/>
    </location>
</feature>
<comment type="subunit">
    <text evidence="4 11">Monomer.</text>
</comment>
<keyword evidence="10 11" id="KW-0460">Magnesium</keyword>
<dbReference type="PANTHER" id="PTHR10642">
    <property type="entry name" value="RIBONUCLEASE H1"/>
    <property type="match status" value="1"/>
</dbReference>
<dbReference type="InterPro" id="IPR050092">
    <property type="entry name" value="RNase_H"/>
</dbReference>
<evidence type="ECO:0000256" key="2">
    <source>
        <dbReference type="ARBA" id="ARBA00004065"/>
    </source>
</evidence>
<comment type="function">
    <text evidence="2 11">Endonuclease that specifically degrades the RNA of RNA-DNA hybrids.</text>
</comment>
<keyword evidence="8 11" id="KW-0255">Endonuclease</keyword>
<accession>A0A227KSX2</accession>
<feature type="binding site" evidence="11">
    <location>
        <position position="13"/>
    </location>
    <ligand>
        <name>Mg(2+)</name>
        <dbReference type="ChEBI" id="CHEBI:18420"/>
        <label>1</label>
    </ligand>
</feature>
<evidence type="ECO:0000256" key="8">
    <source>
        <dbReference type="ARBA" id="ARBA00022759"/>
    </source>
</evidence>
<reference evidence="14" key="1">
    <citation type="submission" date="2017-05" db="EMBL/GenBank/DDBJ databases">
        <title>Improved OligoMM genomes.</title>
        <authorList>
            <person name="Garzetti D."/>
        </authorList>
    </citation>
    <scope>NUCLEOTIDE SEQUENCE [LARGE SCALE GENOMIC DNA]</scope>
    <source>
        <strain evidence="14">YL45</strain>
    </source>
</reference>
<dbReference type="HAMAP" id="MF_00042">
    <property type="entry name" value="RNase_H"/>
    <property type="match status" value="1"/>
</dbReference>
<keyword evidence="14" id="KW-1185">Reference proteome</keyword>
<dbReference type="FunFam" id="3.30.420.10:FF:000089">
    <property type="entry name" value="Ribonuclease H"/>
    <property type="match status" value="1"/>
</dbReference>
<dbReference type="PROSITE" id="PS50879">
    <property type="entry name" value="RNASE_H_1"/>
    <property type="match status" value="1"/>
</dbReference>
<dbReference type="InterPro" id="IPR022892">
    <property type="entry name" value="RNaseHI"/>
</dbReference>
<dbReference type="InterPro" id="IPR012337">
    <property type="entry name" value="RNaseH-like_sf"/>
</dbReference>
<evidence type="ECO:0000256" key="6">
    <source>
        <dbReference type="ARBA" id="ARBA00022722"/>
    </source>
</evidence>
<evidence type="ECO:0000256" key="10">
    <source>
        <dbReference type="ARBA" id="ARBA00022842"/>
    </source>
</evidence>
<comment type="similarity">
    <text evidence="3 11">Belongs to the RNase H family.</text>
</comment>
<feature type="binding site" evidence="11">
    <location>
        <position position="13"/>
    </location>
    <ligand>
        <name>Mg(2+)</name>
        <dbReference type="ChEBI" id="CHEBI:18420"/>
        <label>2</label>
    </ligand>
</feature>
<comment type="catalytic activity">
    <reaction evidence="1 11">
        <text>Endonucleolytic cleavage to 5'-phosphomonoester.</text>
        <dbReference type="EC" id="3.1.26.4"/>
    </reaction>
</comment>
<gene>
    <name evidence="11" type="primary">rnhA</name>
    <name evidence="13" type="ORF">ADH67_01435</name>
</gene>
<dbReference type="PANTHER" id="PTHR10642:SF26">
    <property type="entry name" value="RIBONUCLEASE H1"/>
    <property type="match status" value="1"/>
</dbReference>
<dbReference type="RefSeq" id="WP_066590969.1">
    <property type="nucleotide sequence ID" value="NZ_CAJTBZ010000006.1"/>
</dbReference>
<sequence>MEQEKDLVEIWTDGASKGNPGPGGWGAFLKWQGKTRVFTKELCGGNISCTNNQMELTAPTEALRLLKRPCKVILHTDSQYVQKGITMWIHGWKKNNWRTKAGEPVKNAELWKELERETHEHEIEWKWVKGHAGIEGNEMADMLANRGVEEVLKKARK</sequence>
<dbReference type="Gene3D" id="3.30.420.10">
    <property type="entry name" value="Ribonuclease H-like superfamily/Ribonuclease H"/>
    <property type="match status" value="1"/>
</dbReference>
<dbReference type="InterPro" id="IPR002156">
    <property type="entry name" value="RNaseH_domain"/>
</dbReference>
<evidence type="ECO:0000313" key="13">
    <source>
        <dbReference type="EMBL" id="OXE50994.1"/>
    </source>
</evidence>
<feature type="binding site" evidence="11">
    <location>
        <position position="141"/>
    </location>
    <ligand>
        <name>Mg(2+)</name>
        <dbReference type="ChEBI" id="CHEBI:18420"/>
        <label>2</label>
    </ligand>
</feature>
<feature type="binding site" evidence="11">
    <location>
        <position position="55"/>
    </location>
    <ligand>
        <name>Mg(2+)</name>
        <dbReference type="ChEBI" id="CHEBI:18420"/>
        <label>1</label>
    </ligand>
</feature>
<evidence type="ECO:0000256" key="1">
    <source>
        <dbReference type="ARBA" id="ARBA00000077"/>
    </source>
</evidence>
<dbReference type="GO" id="GO:0043137">
    <property type="term" value="P:DNA replication, removal of RNA primer"/>
    <property type="evidence" value="ECO:0007669"/>
    <property type="project" value="TreeGrafter"/>
</dbReference>
<evidence type="ECO:0000256" key="4">
    <source>
        <dbReference type="ARBA" id="ARBA00011245"/>
    </source>
</evidence>
<dbReference type="EMBL" id="NHMP01000001">
    <property type="protein sequence ID" value="OXE50994.1"/>
    <property type="molecule type" value="Genomic_DNA"/>
</dbReference>
<dbReference type="Proteomes" id="UP000214610">
    <property type="component" value="Unassembled WGS sequence"/>
</dbReference>
<dbReference type="GO" id="GO:0003676">
    <property type="term" value="F:nucleic acid binding"/>
    <property type="evidence" value="ECO:0007669"/>
    <property type="project" value="InterPro"/>
</dbReference>
<protein>
    <recommendedName>
        <fullName evidence="5 11">Ribonuclease H</fullName>
        <shortName evidence="11">RNase H</shortName>
        <ecNumber evidence="5 11">3.1.26.4</ecNumber>
    </recommendedName>
</protein>
<comment type="cofactor">
    <cofactor evidence="11">
        <name>Mg(2+)</name>
        <dbReference type="ChEBI" id="CHEBI:18420"/>
    </cofactor>
    <text evidence="11">Binds 1 Mg(2+) ion per subunit. May bind a second metal ion at a regulatory site, or after substrate binding.</text>
</comment>
<dbReference type="AlphaFoldDB" id="A0A227KSX2"/>
<keyword evidence="9 11" id="KW-0378">Hydrolase</keyword>
<dbReference type="GO" id="GO:0005737">
    <property type="term" value="C:cytoplasm"/>
    <property type="evidence" value="ECO:0007669"/>
    <property type="project" value="UniProtKB-SubCell"/>
</dbReference>
<evidence type="ECO:0000256" key="9">
    <source>
        <dbReference type="ARBA" id="ARBA00022801"/>
    </source>
</evidence>
<dbReference type="GO" id="GO:0000287">
    <property type="term" value="F:magnesium ion binding"/>
    <property type="evidence" value="ECO:0007669"/>
    <property type="project" value="UniProtKB-UniRule"/>
</dbReference>
<organism evidence="13 14">
    <name type="scientific">Turicimonas muris</name>
    <dbReference type="NCBI Taxonomy" id="1796652"/>
    <lineage>
        <taxon>Bacteria</taxon>
        <taxon>Pseudomonadati</taxon>
        <taxon>Pseudomonadota</taxon>
        <taxon>Betaproteobacteria</taxon>
        <taxon>Burkholderiales</taxon>
        <taxon>Sutterellaceae</taxon>
        <taxon>Turicimonas</taxon>
    </lineage>
</organism>
<feature type="binding site" evidence="11">
    <location>
        <position position="77"/>
    </location>
    <ligand>
        <name>Mg(2+)</name>
        <dbReference type="ChEBI" id="CHEBI:18420"/>
        <label>1</label>
    </ligand>
</feature>
<dbReference type="CDD" id="cd09278">
    <property type="entry name" value="RNase_HI_prokaryote_like"/>
    <property type="match status" value="1"/>
</dbReference>
<keyword evidence="6 11" id="KW-0540">Nuclease</keyword>
<evidence type="ECO:0000256" key="5">
    <source>
        <dbReference type="ARBA" id="ARBA00012180"/>
    </source>
</evidence>
<comment type="subcellular location">
    <subcellularLocation>
        <location evidence="11">Cytoplasm</location>
    </subcellularLocation>
</comment>
<dbReference type="NCBIfam" id="NF001236">
    <property type="entry name" value="PRK00203.1"/>
    <property type="match status" value="1"/>
</dbReference>
<evidence type="ECO:0000256" key="11">
    <source>
        <dbReference type="HAMAP-Rule" id="MF_00042"/>
    </source>
</evidence>
<evidence type="ECO:0000256" key="7">
    <source>
        <dbReference type="ARBA" id="ARBA00022723"/>
    </source>
</evidence>
<dbReference type="SUPFAM" id="SSF53098">
    <property type="entry name" value="Ribonuclease H-like"/>
    <property type="match status" value="1"/>
</dbReference>
<keyword evidence="7 11" id="KW-0479">Metal-binding</keyword>
<dbReference type="Pfam" id="PF00075">
    <property type="entry name" value="RNase_H"/>
    <property type="match status" value="1"/>
</dbReference>
<dbReference type="EC" id="3.1.26.4" evidence="5 11"/>
<name>A0A227KSX2_9BURK</name>
<evidence type="ECO:0000313" key="14">
    <source>
        <dbReference type="Proteomes" id="UP000214610"/>
    </source>
</evidence>
<dbReference type="GeneID" id="78363187"/>
<dbReference type="InterPro" id="IPR036397">
    <property type="entry name" value="RNaseH_sf"/>
</dbReference>
<evidence type="ECO:0000259" key="12">
    <source>
        <dbReference type="PROSITE" id="PS50879"/>
    </source>
</evidence>
<keyword evidence="11" id="KW-0963">Cytoplasm</keyword>
<dbReference type="GO" id="GO:0004523">
    <property type="term" value="F:RNA-DNA hybrid ribonuclease activity"/>
    <property type="evidence" value="ECO:0007669"/>
    <property type="project" value="UniProtKB-UniRule"/>
</dbReference>
<comment type="caution">
    <text evidence="13">The sequence shown here is derived from an EMBL/GenBank/DDBJ whole genome shotgun (WGS) entry which is preliminary data.</text>
</comment>
<proteinExistence type="inferred from homology"/>